<dbReference type="RefSeq" id="XP_018072173.1">
    <property type="nucleotide sequence ID" value="XM_018208476.1"/>
</dbReference>
<evidence type="ECO:0000259" key="3">
    <source>
        <dbReference type="Pfam" id="PF22903"/>
    </source>
</evidence>
<feature type="non-terminal residue" evidence="5">
    <location>
        <position position="284"/>
    </location>
</feature>
<keyword evidence="6" id="KW-1185">Reference proteome</keyword>
<dbReference type="Pfam" id="PF22903">
    <property type="entry name" value="DA_C"/>
    <property type="match status" value="1"/>
</dbReference>
<dbReference type="OrthoDB" id="5344254at2759"/>
<evidence type="ECO:0000313" key="6">
    <source>
        <dbReference type="Proteomes" id="UP000070700"/>
    </source>
</evidence>
<evidence type="ECO:0000256" key="1">
    <source>
        <dbReference type="ARBA" id="ARBA00023235"/>
    </source>
</evidence>
<comment type="similarity">
    <text evidence="2">Belongs to the Diels-Alderase family.</text>
</comment>
<dbReference type="SUPFAM" id="SSF159245">
    <property type="entry name" value="AttH-like"/>
    <property type="match status" value="1"/>
</dbReference>
<evidence type="ECO:0000259" key="4">
    <source>
        <dbReference type="Pfam" id="PF24137"/>
    </source>
</evidence>
<name>A0A194XCB8_MOLSC</name>
<feature type="domain" description="Diels-Alderase N-terminal" evidence="4">
    <location>
        <begin position="16"/>
        <end position="186"/>
    </location>
</feature>
<dbReference type="KEGG" id="psco:LY89DRAFT_562480"/>
<accession>A0A194XCB8</accession>
<sequence length="284" mass="31330">ISINTSPLTPFESPRLSAVNYTAWEQWYFDSVASDGSSNTVITFFRDPTSHTGLGSLWVMHDAVWPNGTRSSSITYVEEAQITHCPSYTYGLWNSSAENASFTFNVTTDLKEAAISISTPETKGTWSITTLGPARYPDGFLYPNSNASTLFAPMLWWVEAMPAGDVQTRFDIAGSPIAFTGYGGVDYFAGSFIWDYICKEWYWMRGVVGPYSIVFWKFTSAIDNNTYTSAFLVQNDTVLFSTQNSKEILATNPHASYAKLSLLYGGKVSATMGANDTGFALDLI</sequence>
<feature type="domain" description="Diels-Alderase C-terminal" evidence="3">
    <location>
        <begin position="193"/>
        <end position="283"/>
    </location>
</feature>
<dbReference type="GeneID" id="28818202"/>
<protein>
    <submittedName>
        <fullName evidence="5">Uncharacterized protein</fullName>
    </submittedName>
</protein>
<dbReference type="Pfam" id="PF24137">
    <property type="entry name" value="DA_N"/>
    <property type="match status" value="1"/>
</dbReference>
<evidence type="ECO:0000256" key="2">
    <source>
        <dbReference type="ARBA" id="ARBA00046325"/>
    </source>
</evidence>
<dbReference type="EMBL" id="KQ947414">
    <property type="protein sequence ID" value="KUJ17818.1"/>
    <property type="molecule type" value="Genomic_DNA"/>
</dbReference>
<feature type="non-terminal residue" evidence="5">
    <location>
        <position position="1"/>
    </location>
</feature>
<reference evidence="5 6" key="1">
    <citation type="submission" date="2015-10" db="EMBL/GenBank/DDBJ databases">
        <title>Full genome of DAOMC 229536 Phialocephala scopiformis, a fungal endophyte of spruce producing the potent anti-insectan compound rugulosin.</title>
        <authorList>
            <consortium name="DOE Joint Genome Institute"/>
            <person name="Walker A.K."/>
            <person name="Frasz S.L."/>
            <person name="Seifert K.A."/>
            <person name="Miller J.D."/>
            <person name="Mondo S.J."/>
            <person name="Labutti K."/>
            <person name="Lipzen A."/>
            <person name="Dockter R."/>
            <person name="Kennedy M."/>
            <person name="Grigoriev I.V."/>
            <person name="Spatafora J.W."/>
        </authorList>
    </citation>
    <scope>NUCLEOTIDE SEQUENCE [LARGE SCALE GENOMIC DNA]</scope>
    <source>
        <strain evidence="5 6">CBS 120377</strain>
    </source>
</reference>
<organism evidence="5 6">
    <name type="scientific">Mollisia scopiformis</name>
    <name type="common">Conifer needle endophyte fungus</name>
    <name type="synonym">Phialocephala scopiformis</name>
    <dbReference type="NCBI Taxonomy" id="149040"/>
    <lineage>
        <taxon>Eukaryota</taxon>
        <taxon>Fungi</taxon>
        <taxon>Dikarya</taxon>
        <taxon>Ascomycota</taxon>
        <taxon>Pezizomycotina</taxon>
        <taxon>Leotiomycetes</taxon>
        <taxon>Helotiales</taxon>
        <taxon>Mollisiaceae</taxon>
        <taxon>Mollisia</taxon>
    </lineage>
</organism>
<proteinExistence type="inferred from homology"/>
<gene>
    <name evidence="5" type="ORF">LY89DRAFT_562480</name>
</gene>
<dbReference type="Proteomes" id="UP000070700">
    <property type="component" value="Unassembled WGS sequence"/>
</dbReference>
<keyword evidence="1" id="KW-0413">Isomerase</keyword>
<dbReference type="InterPro" id="IPR054499">
    <property type="entry name" value="DA_C"/>
</dbReference>
<dbReference type="GO" id="GO:0016853">
    <property type="term" value="F:isomerase activity"/>
    <property type="evidence" value="ECO:0007669"/>
    <property type="project" value="UniProtKB-KW"/>
</dbReference>
<dbReference type="InterPro" id="IPR056402">
    <property type="entry name" value="DA_N"/>
</dbReference>
<dbReference type="AlphaFoldDB" id="A0A194XCB8"/>
<evidence type="ECO:0000313" key="5">
    <source>
        <dbReference type="EMBL" id="KUJ17818.1"/>
    </source>
</evidence>
<dbReference type="InParanoid" id="A0A194XCB8"/>